<dbReference type="EMBL" id="CP026604">
    <property type="protein sequence ID" value="AWB68883.1"/>
    <property type="molecule type" value="Genomic_DNA"/>
</dbReference>
<organism evidence="1 2">
    <name type="scientific">Saccharobesus litoralis</name>
    <dbReference type="NCBI Taxonomy" id="2172099"/>
    <lineage>
        <taxon>Bacteria</taxon>
        <taxon>Pseudomonadati</taxon>
        <taxon>Pseudomonadota</taxon>
        <taxon>Gammaproteobacteria</taxon>
        <taxon>Alteromonadales</taxon>
        <taxon>Alteromonadaceae</taxon>
        <taxon>Saccharobesus</taxon>
    </lineage>
</organism>
<evidence type="ECO:0008006" key="3">
    <source>
        <dbReference type="Google" id="ProtNLM"/>
    </source>
</evidence>
<evidence type="ECO:0000313" key="1">
    <source>
        <dbReference type="EMBL" id="AWB68883.1"/>
    </source>
</evidence>
<dbReference type="OrthoDB" id="7868987at2"/>
<name>A0A2S0VXF9_9ALTE</name>
<keyword evidence="2" id="KW-1185">Reference proteome</keyword>
<proteinExistence type="predicted"/>
<gene>
    <name evidence="1" type="ORF">C2869_02165</name>
</gene>
<dbReference type="KEGG" id="cate:C2869_02165"/>
<reference evidence="1 2" key="1">
    <citation type="submission" date="2018-01" db="EMBL/GenBank/DDBJ databases">
        <title>Genome sequence of a Cantenovulum-like bacteria.</title>
        <authorList>
            <person name="Tan W.R."/>
            <person name="Lau N.-S."/>
            <person name="Go F."/>
            <person name="Amirul A.-A.A."/>
        </authorList>
    </citation>
    <scope>NUCLEOTIDE SEQUENCE [LARGE SCALE GENOMIC DNA]</scope>
    <source>
        <strain evidence="1 2">CCB-QB4</strain>
    </source>
</reference>
<accession>A0A2S0VXF9</accession>
<sequence>MSDDQQPDWLPELVTLEDFGGNWQDFFETVYQYFEQDFVNDKPVFRGKRLGLKRHPEYDGKSATFWHMISEGSVEDERTPDMRRCERIRWPKPIIEHDADPAIKVWAEKRGSNKRIHIWFEQEGYLVVLDDRRDFILPWTAFYIERSHQRRKYDKRYERNKGIEI</sequence>
<evidence type="ECO:0000313" key="2">
    <source>
        <dbReference type="Proteomes" id="UP000244441"/>
    </source>
</evidence>
<dbReference type="RefSeq" id="WP_108604926.1">
    <property type="nucleotide sequence ID" value="NZ_CP026604.1"/>
</dbReference>
<dbReference type="Proteomes" id="UP000244441">
    <property type="component" value="Chromosome"/>
</dbReference>
<dbReference type="AlphaFoldDB" id="A0A2S0VXF9"/>
<protein>
    <recommendedName>
        <fullName evidence="3">Phage P1-related protein</fullName>
    </recommendedName>
</protein>